<accession>A0A6S6PJF3</accession>
<evidence type="ECO:0000313" key="1">
    <source>
        <dbReference type="EMBL" id="BCI67463.1"/>
    </source>
</evidence>
<name>A0A6S6PJF3_ACEAC</name>
<dbReference type="Proteomes" id="UP000515220">
    <property type="component" value="Chromosome"/>
</dbReference>
<reference evidence="1 2" key="1">
    <citation type="submission" date="2020-07" db="EMBL/GenBank/DDBJ databases">
        <title>Complete Genome Sequence of an acetic acid bacterium, Acetobacter aceti JCM20276.</title>
        <authorList>
            <person name="Hirose Y."/>
            <person name="Mihara H."/>
        </authorList>
    </citation>
    <scope>NUCLEOTIDE SEQUENCE [LARGE SCALE GENOMIC DNA]</scope>
    <source>
        <strain evidence="1 2">JCM20276</strain>
    </source>
</reference>
<evidence type="ECO:0000313" key="2">
    <source>
        <dbReference type="Proteomes" id="UP000515220"/>
    </source>
</evidence>
<proteinExistence type="predicted"/>
<dbReference type="AlphaFoldDB" id="A0A6S6PJF3"/>
<dbReference type="EMBL" id="AP023326">
    <property type="protein sequence ID" value="BCI67463.1"/>
    <property type="molecule type" value="Genomic_DNA"/>
</dbReference>
<sequence length="108" mass="12004">MQTEFLTQNRMVGMQFGKLGAHHAFCHPIGDCDRAFIAFVGSGEPGAEERADDGPGHVCERVSRPDKLVEIVGHGWIPFWLKDVFLSVQGFEPRDYIGASVDVWETAK</sequence>
<organism evidence="1 2">
    <name type="scientific">Acetobacter aceti</name>
    <dbReference type="NCBI Taxonomy" id="435"/>
    <lineage>
        <taxon>Bacteria</taxon>
        <taxon>Pseudomonadati</taxon>
        <taxon>Pseudomonadota</taxon>
        <taxon>Alphaproteobacteria</taxon>
        <taxon>Acetobacterales</taxon>
        <taxon>Acetobacteraceae</taxon>
        <taxon>Acetobacter</taxon>
        <taxon>Acetobacter subgen. Acetobacter</taxon>
    </lineage>
</organism>
<protein>
    <submittedName>
        <fullName evidence="1">Uncharacterized protein</fullName>
    </submittedName>
</protein>
<gene>
    <name evidence="1" type="ORF">AAJCM20276_20870</name>
</gene>